<accession>A0A4Z1HZK1</accession>
<dbReference type="PANTHER" id="PTHR43439">
    <property type="entry name" value="PHENYLACETATE-COENZYME A LIGASE"/>
    <property type="match status" value="1"/>
</dbReference>
<dbReference type="InterPro" id="IPR051414">
    <property type="entry name" value="Adenylate-forming_Reductase"/>
</dbReference>
<evidence type="ECO:0000259" key="3">
    <source>
        <dbReference type="PROSITE" id="PS50075"/>
    </source>
</evidence>
<dbReference type="InterPro" id="IPR000873">
    <property type="entry name" value="AMP-dep_synth/lig_dom"/>
</dbReference>
<dbReference type="EMBL" id="PQXN01000137">
    <property type="protein sequence ID" value="TGO52672.1"/>
    <property type="molecule type" value="Genomic_DNA"/>
</dbReference>
<dbReference type="InterPro" id="IPR020845">
    <property type="entry name" value="AMP-binding_CS"/>
</dbReference>
<dbReference type="Proteomes" id="UP000297527">
    <property type="component" value="Unassembled WGS sequence"/>
</dbReference>
<dbReference type="InterPro" id="IPR042099">
    <property type="entry name" value="ANL_N_sf"/>
</dbReference>
<dbReference type="Pfam" id="PF00550">
    <property type="entry name" value="PP-binding"/>
    <property type="match status" value="1"/>
</dbReference>
<comment type="caution">
    <text evidence="4">The sequence shown here is derived from an EMBL/GenBank/DDBJ whole genome shotgun (WGS) entry which is preliminary data.</text>
</comment>
<reference evidence="4 5" key="1">
    <citation type="submission" date="2017-12" db="EMBL/GenBank/DDBJ databases">
        <title>Comparative genomics of Botrytis spp.</title>
        <authorList>
            <person name="Valero-Jimenez C.A."/>
            <person name="Tapia P."/>
            <person name="Veloso J."/>
            <person name="Silva-Moreno E."/>
            <person name="Staats M."/>
            <person name="Valdes J.H."/>
            <person name="Van Kan J.A.L."/>
        </authorList>
    </citation>
    <scope>NUCLEOTIDE SEQUENCE [LARGE SCALE GENOMIC DNA]</scope>
    <source>
        <strain evidence="4 5">MUCL11595</strain>
    </source>
</reference>
<dbReference type="Pfam" id="PF23562">
    <property type="entry name" value="AMP-binding_C_3"/>
    <property type="match status" value="1"/>
</dbReference>
<sequence length="1068" mass="118746">MGSIDSTSDLGEFLILDDIVTVRAADVHQVPLLAYPRPGKGVADFELFTGQNLDRFVDQATKEYIRCGCAPDQGQVIALAGPSDLDYVVSLFALSRLGYTVLLLSPRLAAPAITNLLKMTNCDTIIYWNLSMLVSNLSQAKKDFLPRELRMISMATREIYDRPGVLGEPRFIRKFDKHEERKKVAIICHSSGSTGLPKPIYQPHNRFIATVSNKKGICEFTTFPLYHSWGNKHITNTMWIRKTMYLHSVTVPMTADGMVEVLQKIKPSVLHAVPYALKLLGESRKGVEEMASCSEVLYSGSQCPDSLVAPVRFRCCQDREMLADLSTHQRCDFEHIIWRIAEHKSRTEFGSFGSSRGRAPGDHSWNYLRILPSVRPHVYMKPIGNNTYESVFLSSLSQLVTTNSDDPPGFYHSKDIFTPHPTIPNAWKYLGRIDDRITLINGEKVLPTPIEGRIRHELLVREAVVFGIDRALPGLLVIRSEAAREMSDEEFINGIWPAIEEANANAESFSQISREMILALPAGTEYPMTDKGSIIRAQMYRQFAEQIEEVYQRFEEAETGTLEHEGSELEQYILRIFVGDLGIQLSGPEDNFFAAGMDSLKAIQARRLLLEKLSMSGNVRNLSQNVVFESSNVAGLAKKICAIRKGEEVIEDVFEIMRKSVEKYSNFKPHTPGASRFEKKVVVLTGATGSLGAHILAQLLLDDEVHKVYCLVRGENPNVRIKDSLIKRGIDGISSDPRIIALTSNLSDSTLGLQQSTLQELKNKTTHIIHAAWAVNFNVGFSAFDNDLAGLHNLIQLSLSTSFPTPARFFFCSSISVALGTNPPASIPEALVEISQCSPSGYARSKWVAEEVVSVASSQYAAHAHILRIGQIAGDTELGIWNDTEAIPLIIRSALTLGKLPMLDLQCTWLPVNTLSSTILDLTFLPHPPQPIYNLLSPHPFSWTAILLPLLKHHGLAFISCPVAEWLEALRQNARSSTSTVRENPTVKLVGYYERVYGRGDIQTRGKGKGKGKESIEFEIGKAERDSEHLRNAPDLVKDGYVGMVMERKMEGWVGKEKEGGGRGRGGL</sequence>
<evidence type="ECO:0000256" key="1">
    <source>
        <dbReference type="ARBA" id="ARBA00022450"/>
    </source>
</evidence>
<dbReference type="Pfam" id="PF07993">
    <property type="entry name" value="NAD_binding_4"/>
    <property type="match status" value="1"/>
</dbReference>
<dbReference type="PROSITE" id="PS00455">
    <property type="entry name" value="AMP_BINDING"/>
    <property type="match status" value="1"/>
</dbReference>
<dbReference type="Gene3D" id="1.10.1200.10">
    <property type="entry name" value="ACP-like"/>
    <property type="match status" value="1"/>
</dbReference>
<proteinExistence type="predicted"/>
<dbReference type="InterPro" id="IPR009081">
    <property type="entry name" value="PP-bd_ACP"/>
</dbReference>
<evidence type="ECO:0000313" key="4">
    <source>
        <dbReference type="EMBL" id="TGO52672.1"/>
    </source>
</evidence>
<keyword evidence="5" id="KW-1185">Reference proteome</keyword>
<dbReference type="PROSITE" id="PS50075">
    <property type="entry name" value="CARRIER"/>
    <property type="match status" value="1"/>
</dbReference>
<gene>
    <name evidence="4" type="ORF">BCON_0137g00350</name>
</gene>
<dbReference type="OrthoDB" id="429813at2759"/>
<dbReference type="InterPro" id="IPR006162">
    <property type="entry name" value="Ppantetheine_attach_site"/>
</dbReference>
<keyword evidence="2" id="KW-0597">Phosphoprotein</keyword>
<keyword evidence="1" id="KW-0596">Phosphopantetheine</keyword>
<dbReference type="Pfam" id="PF00501">
    <property type="entry name" value="AMP-binding"/>
    <property type="match status" value="1"/>
</dbReference>
<evidence type="ECO:0000256" key="2">
    <source>
        <dbReference type="ARBA" id="ARBA00022553"/>
    </source>
</evidence>
<protein>
    <recommendedName>
        <fullName evidence="3">Carrier domain-containing protein</fullName>
    </recommendedName>
</protein>
<dbReference type="InterPro" id="IPR036736">
    <property type="entry name" value="ACP-like_sf"/>
</dbReference>
<dbReference type="SUPFAM" id="SSF56801">
    <property type="entry name" value="Acetyl-CoA synthetase-like"/>
    <property type="match status" value="1"/>
</dbReference>
<dbReference type="SUPFAM" id="SSF51735">
    <property type="entry name" value="NAD(P)-binding Rossmann-fold domains"/>
    <property type="match status" value="1"/>
</dbReference>
<evidence type="ECO:0000313" key="5">
    <source>
        <dbReference type="Proteomes" id="UP000297527"/>
    </source>
</evidence>
<dbReference type="Gene3D" id="3.40.50.720">
    <property type="entry name" value="NAD(P)-binding Rossmann-like Domain"/>
    <property type="match status" value="1"/>
</dbReference>
<dbReference type="PANTHER" id="PTHR43439:SF2">
    <property type="entry name" value="ENZYME, PUTATIVE (JCVI)-RELATED"/>
    <property type="match status" value="1"/>
</dbReference>
<dbReference type="InterPro" id="IPR013120">
    <property type="entry name" value="FAR_NAD-bd"/>
</dbReference>
<dbReference type="InterPro" id="IPR036291">
    <property type="entry name" value="NAD(P)-bd_dom_sf"/>
</dbReference>
<organism evidence="4 5">
    <name type="scientific">Botryotinia convoluta</name>
    <dbReference type="NCBI Taxonomy" id="54673"/>
    <lineage>
        <taxon>Eukaryota</taxon>
        <taxon>Fungi</taxon>
        <taxon>Dikarya</taxon>
        <taxon>Ascomycota</taxon>
        <taxon>Pezizomycotina</taxon>
        <taxon>Leotiomycetes</taxon>
        <taxon>Helotiales</taxon>
        <taxon>Sclerotiniaceae</taxon>
        <taxon>Botryotinia</taxon>
    </lineage>
</organism>
<dbReference type="Gene3D" id="3.40.50.12780">
    <property type="entry name" value="N-terminal domain of ligase-like"/>
    <property type="match status" value="1"/>
</dbReference>
<dbReference type="PROSITE" id="PS00012">
    <property type="entry name" value="PHOSPHOPANTETHEINE"/>
    <property type="match status" value="1"/>
</dbReference>
<dbReference type="AlphaFoldDB" id="A0A4Z1HZK1"/>
<feature type="domain" description="Carrier" evidence="3">
    <location>
        <begin position="564"/>
        <end position="644"/>
    </location>
</feature>
<name>A0A4Z1HZK1_9HELO</name>
<dbReference type="SUPFAM" id="SSF47336">
    <property type="entry name" value="ACP-like"/>
    <property type="match status" value="1"/>
</dbReference>